<dbReference type="SMART" id="SM00028">
    <property type="entry name" value="TPR"/>
    <property type="match status" value="7"/>
</dbReference>
<name>A0A8J3I4N2_9CHLR</name>
<feature type="binding site" evidence="6">
    <location>
        <position position="41"/>
    </location>
    <ligand>
        <name>ATP</name>
        <dbReference type="ChEBI" id="CHEBI:30616"/>
    </ligand>
</feature>
<dbReference type="SUPFAM" id="SSF48452">
    <property type="entry name" value="TPR-like"/>
    <property type="match status" value="1"/>
</dbReference>
<evidence type="ECO:0000256" key="7">
    <source>
        <dbReference type="SAM" id="MobiDB-lite"/>
    </source>
</evidence>
<dbReference type="Pfam" id="PF13181">
    <property type="entry name" value="TPR_8"/>
    <property type="match status" value="2"/>
</dbReference>
<dbReference type="InterPro" id="IPR011990">
    <property type="entry name" value="TPR-like_helical_dom_sf"/>
</dbReference>
<dbReference type="InterPro" id="IPR019734">
    <property type="entry name" value="TPR_rpt"/>
</dbReference>
<dbReference type="PROSITE" id="PS00107">
    <property type="entry name" value="PROTEIN_KINASE_ATP"/>
    <property type="match status" value="1"/>
</dbReference>
<evidence type="ECO:0000256" key="6">
    <source>
        <dbReference type="PROSITE-ProRule" id="PRU10141"/>
    </source>
</evidence>
<dbReference type="GO" id="GO:0005524">
    <property type="term" value="F:ATP binding"/>
    <property type="evidence" value="ECO:0007669"/>
    <property type="project" value="UniProtKB-UniRule"/>
</dbReference>
<evidence type="ECO:0000259" key="8">
    <source>
        <dbReference type="PROSITE" id="PS50011"/>
    </source>
</evidence>
<evidence type="ECO:0000313" key="10">
    <source>
        <dbReference type="Proteomes" id="UP000612362"/>
    </source>
</evidence>
<dbReference type="PANTHER" id="PTHR43289:SF34">
    <property type="entry name" value="SERINE_THREONINE-PROTEIN KINASE YBDM-RELATED"/>
    <property type="match status" value="1"/>
</dbReference>
<keyword evidence="2 6" id="KW-0547">Nucleotide-binding</keyword>
<evidence type="ECO:0000256" key="1">
    <source>
        <dbReference type="ARBA" id="ARBA00022679"/>
    </source>
</evidence>
<keyword evidence="3" id="KW-0418">Kinase</keyword>
<evidence type="ECO:0000313" key="9">
    <source>
        <dbReference type="EMBL" id="GHO46102.1"/>
    </source>
</evidence>
<dbReference type="PROSITE" id="PS50293">
    <property type="entry name" value="TPR_REGION"/>
    <property type="match status" value="1"/>
</dbReference>
<dbReference type="InterPro" id="IPR008271">
    <property type="entry name" value="Ser/Thr_kinase_AS"/>
</dbReference>
<feature type="repeat" description="TPR" evidence="5">
    <location>
        <begin position="531"/>
        <end position="564"/>
    </location>
</feature>
<dbReference type="Pfam" id="PF00515">
    <property type="entry name" value="TPR_1"/>
    <property type="match status" value="1"/>
</dbReference>
<dbReference type="InterPro" id="IPR011009">
    <property type="entry name" value="Kinase-like_dom_sf"/>
</dbReference>
<evidence type="ECO:0000256" key="4">
    <source>
        <dbReference type="ARBA" id="ARBA00022840"/>
    </source>
</evidence>
<dbReference type="Gene3D" id="1.25.40.10">
    <property type="entry name" value="Tetratricopeptide repeat domain"/>
    <property type="match status" value="2"/>
</dbReference>
<dbReference type="Gene3D" id="1.10.510.10">
    <property type="entry name" value="Transferase(Phosphotransferase) domain 1"/>
    <property type="match status" value="1"/>
</dbReference>
<feature type="repeat" description="TPR" evidence="5">
    <location>
        <begin position="463"/>
        <end position="496"/>
    </location>
</feature>
<dbReference type="GO" id="GO:0004674">
    <property type="term" value="F:protein serine/threonine kinase activity"/>
    <property type="evidence" value="ECO:0007669"/>
    <property type="project" value="TreeGrafter"/>
</dbReference>
<dbReference type="PROSITE" id="PS50005">
    <property type="entry name" value="TPR"/>
    <property type="match status" value="3"/>
</dbReference>
<dbReference type="InterPro" id="IPR000719">
    <property type="entry name" value="Prot_kinase_dom"/>
</dbReference>
<dbReference type="Gene3D" id="3.30.200.20">
    <property type="entry name" value="Phosphorylase Kinase, domain 1"/>
    <property type="match status" value="1"/>
</dbReference>
<dbReference type="SMART" id="SM00220">
    <property type="entry name" value="S_TKc"/>
    <property type="match status" value="1"/>
</dbReference>
<dbReference type="PROSITE" id="PS50011">
    <property type="entry name" value="PROTEIN_KINASE_DOM"/>
    <property type="match status" value="1"/>
</dbReference>
<dbReference type="CDD" id="cd14014">
    <property type="entry name" value="STKc_PknB_like"/>
    <property type="match status" value="1"/>
</dbReference>
<evidence type="ECO:0000256" key="3">
    <source>
        <dbReference type="ARBA" id="ARBA00022777"/>
    </source>
</evidence>
<feature type="repeat" description="TPR" evidence="5">
    <location>
        <begin position="395"/>
        <end position="428"/>
    </location>
</feature>
<feature type="domain" description="Protein kinase" evidence="8">
    <location>
        <begin position="12"/>
        <end position="268"/>
    </location>
</feature>
<keyword evidence="1" id="KW-0808">Transferase</keyword>
<feature type="region of interest" description="Disordered" evidence="7">
    <location>
        <begin position="273"/>
        <end position="309"/>
    </location>
</feature>
<dbReference type="PROSITE" id="PS00108">
    <property type="entry name" value="PROTEIN_KINASE_ST"/>
    <property type="match status" value="1"/>
</dbReference>
<dbReference type="SUPFAM" id="SSF56112">
    <property type="entry name" value="Protein kinase-like (PK-like)"/>
    <property type="match status" value="1"/>
</dbReference>
<comment type="caution">
    <text evidence="9">The sequence shown here is derived from an EMBL/GenBank/DDBJ whole genome shotgun (WGS) entry which is preliminary data.</text>
</comment>
<dbReference type="Pfam" id="PF13432">
    <property type="entry name" value="TPR_16"/>
    <property type="match status" value="2"/>
</dbReference>
<evidence type="ECO:0000256" key="2">
    <source>
        <dbReference type="ARBA" id="ARBA00022741"/>
    </source>
</evidence>
<keyword evidence="10" id="KW-1185">Reference proteome</keyword>
<dbReference type="Proteomes" id="UP000612362">
    <property type="component" value="Unassembled WGS sequence"/>
</dbReference>
<dbReference type="EMBL" id="BNJF01000002">
    <property type="protein sequence ID" value="GHO46102.1"/>
    <property type="molecule type" value="Genomic_DNA"/>
</dbReference>
<dbReference type="RefSeq" id="WP_220195501.1">
    <property type="nucleotide sequence ID" value="NZ_BNJF01000002.1"/>
</dbReference>
<dbReference type="AlphaFoldDB" id="A0A8J3I4N2"/>
<evidence type="ECO:0000256" key="5">
    <source>
        <dbReference type="PROSITE-ProRule" id="PRU00339"/>
    </source>
</evidence>
<reference evidence="9" key="1">
    <citation type="submission" date="2020-10" db="EMBL/GenBank/DDBJ databases">
        <title>Taxonomic study of unclassified bacteria belonging to the class Ktedonobacteria.</title>
        <authorList>
            <person name="Yabe S."/>
            <person name="Wang C.M."/>
            <person name="Zheng Y."/>
            <person name="Sakai Y."/>
            <person name="Cavaletti L."/>
            <person name="Monciardini P."/>
            <person name="Donadio S."/>
        </authorList>
    </citation>
    <scope>NUCLEOTIDE SEQUENCE</scope>
    <source>
        <strain evidence="9">SOSP1-1</strain>
    </source>
</reference>
<gene>
    <name evidence="9" type="ORF">KSX_42650</name>
</gene>
<organism evidence="9 10">
    <name type="scientific">Ktedonospora formicarum</name>
    <dbReference type="NCBI Taxonomy" id="2778364"/>
    <lineage>
        <taxon>Bacteria</taxon>
        <taxon>Bacillati</taxon>
        <taxon>Chloroflexota</taxon>
        <taxon>Ktedonobacteria</taxon>
        <taxon>Ktedonobacterales</taxon>
        <taxon>Ktedonobacteraceae</taxon>
        <taxon>Ktedonospora</taxon>
    </lineage>
</organism>
<accession>A0A8J3I4N2</accession>
<protein>
    <recommendedName>
        <fullName evidence="8">Protein kinase domain-containing protein</fullName>
    </recommendedName>
</protein>
<feature type="compositionally biased region" description="Polar residues" evidence="7">
    <location>
        <begin position="273"/>
        <end position="283"/>
    </location>
</feature>
<proteinExistence type="predicted"/>
<keyword evidence="4 6" id="KW-0067">ATP-binding</keyword>
<dbReference type="InterPro" id="IPR017441">
    <property type="entry name" value="Protein_kinase_ATP_BS"/>
</dbReference>
<dbReference type="Pfam" id="PF00069">
    <property type="entry name" value="Pkinase"/>
    <property type="match status" value="1"/>
</dbReference>
<sequence>MVDYIGRQLGNYRLTQLLGKGGFAEVYLGDHVRLGMKAAIKVLHTSLSEEETRAFQQEAQMIAALSHPHIIRVLDFEVQDGIPFLILDYAPNGSLRHKHPRGERLAPSLAIDYVMQIASALQYAHDHQLIHRDIKPENMLIGNRDEILLSDFGIATAAHSTSSMNTEMMMGTLAYMPPEQLQGKPRKESDQYALAVTLYQWLTGELPFQGSSTEMIAQHLTKPAPPLRDKVSSLPVELEQVVLRALAKDPKARYRQIQEFATMCDTALKAAPQQKTRSVNQDAETLVSGNEPPSVKYSNPFSGNEPPSVKYSEPWTSMGPQAFQPTLDYYLNSSKSLIESGRYEDAVTLCEQGLRLHPSSALLYVNRAGALCGLKRYQEALADCDQALQRDAKNTLAHYNASEALLQLGRYQQALAASDRAIQLDPSFVKSYINKSRVLIDLGRYQEALDACNQALLYNSQNALIHNNAGVALMGLGRYQQALAASERATQLDPAYAQPYVTRSWAFIELGKYNEALAACNQAIQRDAQDTWAHNNAGIALMKLGRYREALQACEQALKLDPRNTKAQANKQAILQNLNRS</sequence>
<keyword evidence="5" id="KW-0802">TPR repeat</keyword>
<dbReference type="PANTHER" id="PTHR43289">
    <property type="entry name" value="MITOGEN-ACTIVATED PROTEIN KINASE KINASE KINASE 20-RELATED"/>
    <property type="match status" value="1"/>
</dbReference>